<protein>
    <submittedName>
        <fullName evidence="1">Uncharacterized protein</fullName>
    </submittedName>
</protein>
<evidence type="ECO:0000313" key="1">
    <source>
        <dbReference type="EMBL" id="SHF00345.1"/>
    </source>
</evidence>
<organism evidence="1 2">
    <name type="scientific">Kaistia soli DSM 19436</name>
    <dbReference type="NCBI Taxonomy" id="1122133"/>
    <lineage>
        <taxon>Bacteria</taxon>
        <taxon>Pseudomonadati</taxon>
        <taxon>Pseudomonadota</taxon>
        <taxon>Alphaproteobacteria</taxon>
        <taxon>Hyphomicrobiales</taxon>
        <taxon>Kaistiaceae</taxon>
        <taxon>Kaistia</taxon>
    </lineage>
</organism>
<evidence type="ECO:0000313" key="2">
    <source>
        <dbReference type="Proteomes" id="UP000184485"/>
    </source>
</evidence>
<dbReference type="STRING" id="1122133.SAMN02745157_1414"/>
<dbReference type="AlphaFoldDB" id="A0A1M4Y3R3"/>
<dbReference type="EMBL" id="FQUP01000001">
    <property type="protein sequence ID" value="SHF00345.1"/>
    <property type="molecule type" value="Genomic_DNA"/>
</dbReference>
<name>A0A1M4Y3R3_9HYPH</name>
<dbReference type="Proteomes" id="UP000184485">
    <property type="component" value="Unassembled WGS sequence"/>
</dbReference>
<gene>
    <name evidence="1" type="ORF">SAMN02745157_1414</name>
</gene>
<proteinExistence type="predicted"/>
<reference evidence="1 2" key="1">
    <citation type="submission" date="2016-11" db="EMBL/GenBank/DDBJ databases">
        <authorList>
            <person name="Jaros S."/>
            <person name="Januszkiewicz K."/>
            <person name="Wedrychowicz H."/>
        </authorList>
    </citation>
    <scope>NUCLEOTIDE SEQUENCE [LARGE SCALE GENOMIC DNA]</scope>
    <source>
        <strain evidence="1 2">DSM 19436</strain>
    </source>
</reference>
<accession>A0A1M4Y3R3</accession>
<keyword evidence="2" id="KW-1185">Reference proteome</keyword>
<sequence length="333" mass="36260">MTMEPAETHPGTEDEMLHSMRRRIDILHLDLSKLQVVTEAATGAYAATAVIAAMAGAEVHACARDTVHHGSARDAIDATRRLARLAGVETRISFSIGVSTAALNSCSILTNSGRLRPITRDVIRFLPREAVIALMFEAWEFRGTDFDLPACRENGIRIAAVNERHPDVAVFPFLGPLCVRLLRDGDMNVDGKRIAVLCDNPFAEFLIEGLREAGATAELFNDITPMREDSWDAVVLSMTPRDRPLGRASMDMIARRAPGALLAQFWGDIDRAAARVASLRVWPLTEPGQGHMGILLNRLGPEPIIRLQAGSLKAAEMVFRGEPLPADGVASLL</sequence>
<dbReference type="RefSeq" id="WP_244540155.1">
    <property type="nucleotide sequence ID" value="NZ_FQUP01000001.1"/>
</dbReference>